<organism evidence="2 3">
    <name type="scientific">Chitinophaga oryziterrae</name>
    <dbReference type="NCBI Taxonomy" id="1031224"/>
    <lineage>
        <taxon>Bacteria</taxon>
        <taxon>Pseudomonadati</taxon>
        <taxon>Bacteroidota</taxon>
        <taxon>Chitinophagia</taxon>
        <taxon>Chitinophagales</taxon>
        <taxon>Chitinophagaceae</taxon>
        <taxon>Chitinophaga</taxon>
    </lineage>
</organism>
<name>A0A6N8JG23_9BACT</name>
<comment type="caution">
    <text evidence="2">The sequence shown here is derived from an EMBL/GenBank/DDBJ whole genome shotgun (WGS) entry which is preliminary data.</text>
</comment>
<gene>
    <name evidence="2" type="ORF">GO495_25135</name>
</gene>
<dbReference type="Proteomes" id="UP000468388">
    <property type="component" value="Unassembled WGS sequence"/>
</dbReference>
<keyword evidence="1" id="KW-1133">Transmembrane helix</keyword>
<proteinExistence type="predicted"/>
<dbReference type="RefSeq" id="WP_157302714.1">
    <property type="nucleotide sequence ID" value="NZ_BAAAZB010000001.1"/>
</dbReference>
<keyword evidence="1" id="KW-0472">Membrane</keyword>
<dbReference type="EMBL" id="WRXO01000009">
    <property type="protein sequence ID" value="MVT43904.1"/>
    <property type="molecule type" value="Genomic_DNA"/>
</dbReference>
<keyword evidence="3" id="KW-1185">Reference proteome</keyword>
<sequence>MVWISIVNKRRPVFSQSLYFFSLFLLLVAFVCSFFTDNKILTAVFPIGGFALAMISAVILKTFTYQGTITLTENALITVIEKETKIYNLIEINDLKLYYYQFEGDAKGPQGFPGKGVGNYLSFTTGTEELSFELQLKRGFINELNRLFAIWERQGITIEISKAGDKVNKVS</sequence>
<keyword evidence="1" id="KW-0812">Transmembrane</keyword>
<feature type="transmembrane region" description="Helical" evidence="1">
    <location>
        <begin position="42"/>
        <end position="60"/>
    </location>
</feature>
<protein>
    <submittedName>
        <fullName evidence="2">Uncharacterized protein</fullName>
    </submittedName>
</protein>
<evidence type="ECO:0000313" key="2">
    <source>
        <dbReference type="EMBL" id="MVT43904.1"/>
    </source>
</evidence>
<dbReference type="AlphaFoldDB" id="A0A6N8JG23"/>
<feature type="transmembrane region" description="Helical" evidence="1">
    <location>
        <begin position="18"/>
        <end position="36"/>
    </location>
</feature>
<reference evidence="2 3" key="1">
    <citation type="submission" date="2019-12" db="EMBL/GenBank/DDBJ databases">
        <title>The draft genomic sequence of strain Chitinophaga oryziterrae JCM 16595.</title>
        <authorList>
            <person name="Zhang X."/>
        </authorList>
    </citation>
    <scope>NUCLEOTIDE SEQUENCE [LARGE SCALE GENOMIC DNA]</scope>
    <source>
        <strain evidence="2 3">JCM 16595</strain>
    </source>
</reference>
<accession>A0A6N8JG23</accession>
<evidence type="ECO:0000256" key="1">
    <source>
        <dbReference type="SAM" id="Phobius"/>
    </source>
</evidence>
<evidence type="ECO:0000313" key="3">
    <source>
        <dbReference type="Proteomes" id="UP000468388"/>
    </source>
</evidence>